<feature type="transmembrane region" description="Helical" evidence="1">
    <location>
        <begin position="61"/>
        <end position="78"/>
    </location>
</feature>
<keyword evidence="1" id="KW-0812">Transmembrane</keyword>
<dbReference type="PATRIC" id="fig|517011.3.peg.747"/>
<dbReference type="AlphaFoldDB" id="A0A0R0D0G4"/>
<evidence type="ECO:0000256" key="1">
    <source>
        <dbReference type="SAM" id="Phobius"/>
    </source>
</evidence>
<reference evidence="2 3" key="1">
    <citation type="submission" date="2015-05" db="EMBL/GenBank/DDBJ databases">
        <title>Genome sequencing and analysis of members of genus Stenotrophomonas.</title>
        <authorList>
            <person name="Patil P.P."/>
            <person name="Midha S."/>
            <person name="Patil P.B."/>
        </authorList>
    </citation>
    <scope>NUCLEOTIDE SEQUENCE [LARGE SCALE GENOMIC DNA]</scope>
    <source>
        <strain evidence="2 3">DSM 21508</strain>
    </source>
</reference>
<comment type="caution">
    <text evidence="2">The sequence shown here is derived from an EMBL/GenBank/DDBJ whole genome shotgun (WGS) entry which is preliminary data.</text>
</comment>
<feature type="transmembrane region" description="Helical" evidence="1">
    <location>
        <begin position="130"/>
        <end position="149"/>
    </location>
</feature>
<accession>A0A0R0D0G4</accession>
<evidence type="ECO:0000313" key="2">
    <source>
        <dbReference type="EMBL" id="KRG74843.1"/>
    </source>
</evidence>
<evidence type="ECO:0000313" key="3">
    <source>
        <dbReference type="Proteomes" id="UP000051386"/>
    </source>
</evidence>
<sequence>MFLVKTSNSNAVVPGFLLGWRGGVMLPDYTRYMATLPLFALANFASAALGTYALAAGGSSLAFISFSACMAIFSATMFTQRLVRVDFPQAGATAVAAPLAVRLNTLFRAASLAATGTALIRLEGDSTSPLFKVLGLGLLGVAAGLVLALRRGGAHPAQ</sequence>
<dbReference type="Proteomes" id="UP000051386">
    <property type="component" value="Unassembled WGS sequence"/>
</dbReference>
<gene>
    <name evidence="2" type="ORF">ABB28_06295</name>
</gene>
<dbReference type="RefSeq" id="WP_057507818.1">
    <property type="nucleotide sequence ID" value="NZ_LDJK01000019.1"/>
</dbReference>
<organism evidence="2 3">
    <name type="scientific">Stenotrophomonas chelatiphaga</name>
    <dbReference type="NCBI Taxonomy" id="517011"/>
    <lineage>
        <taxon>Bacteria</taxon>
        <taxon>Pseudomonadati</taxon>
        <taxon>Pseudomonadota</taxon>
        <taxon>Gammaproteobacteria</taxon>
        <taxon>Lysobacterales</taxon>
        <taxon>Lysobacteraceae</taxon>
        <taxon>Stenotrophomonas</taxon>
    </lineage>
</organism>
<dbReference type="EMBL" id="LDJK01000019">
    <property type="protein sequence ID" value="KRG74843.1"/>
    <property type="molecule type" value="Genomic_DNA"/>
</dbReference>
<keyword evidence="1" id="KW-0472">Membrane</keyword>
<keyword evidence="1" id="KW-1133">Transmembrane helix</keyword>
<proteinExistence type="predicted"/>
<keyword evidence="3" id="KW-1185">Reference proteome</keyword>
<feature type="transmembrane region" description="Helical" evidence="1">
    <location>
        <begin position="35"/>
        <end position="55"/>
    </location>
</feature>
<protein>
    <submittedName>
        <fullName evidence="2">Uncharacterized protein</fullName>
    </submittedName>
</protein>
<name>A0A0R0D0G4_9GAMM</name>